<evidence type="ECO:0000313" key="4">
    <source>
        <dbReference type="Proteomes" id="UP000625804"/>
    </source>
</evidence>
<dbReference type="SUPFAM" id="SSF50037">
    <property type="entry name" value="C-terminal domain of transcriptional repressors"/>
    <property type="match status" value="1"/>
</dbReference>
<evidence type="ECO:0000259" key="2">
    <source>
        <dbReference type="SMART" id="SM00899"/>
    </source>
</evidence>
<dbReference type="PANTHER" id="PTHR42954">
    <property type="entry name" value="FE(2+) TRANSPORT PROTEIN A"/>
    <property type="match status" value="1"/>
</dbReference>
<protein>
    <submittedName>
        <fullName evidence="3">Ferrous iron transport protein A</fullName>
    </submittedName>
</protein>
<dbReference type="EMBL" id="JABTTE010000006">
    <property type="protein sequence ID" value="NSL51500.1"/>
    <property type="molecule type" value="Genomic_DNA"/>
</dbReference>
<gene>
    <name evidence="3" type="ORF">HR057_06915</name>
</gene>
<keyword evidence="4" id="KW-1185">Reference proteome</keyword>
<proteinExistence type="predicted"/>
<dbReference type="RefSeq" id="WP_173730700.1">
    <property type="nucleotide sequence ID" value="NZ_JABTTE010000006.1"/>
</dbReference>
<dbReference type="InterPro" id="IPR007167">
    <property type="entry name" value="Fe-transptr_FeoA-like"/>
</dbReference>
<accession>A0A8J8GFS0</accession>
<keyword evidence="1" id="KW-0408">Iron</keyword>
<name>A0A8J8GFS0_9BACI</name>
<evidence type="ECO:0000313" key="3">
    <source>
        <dbReference type="EMBL" id="NSL51500.1"/>
    </source>
</evidence>
<dbReference type="Gene3D" id="2.30.30.90">
    <property type="match status" value="1"/>
</dbReference>
<comment type="caution">
    <text evidence="3">The sequence shown here is derived from an EMBL/GenBank/DDBJ whole genome shotgun (WGS) entry which is preliminary data.</text>
</comment>
<dbReference type="AlphaFoldDB" id="A0A8J8GFS0"/>
<dbReference type="SMART" id="SM00899">
    <property type="entry name" value="FeoA"/>
    <property type="match status" value="1"/>
</dbReference>
<dbReference type="InterPro" id="IPR008988">
    <property type="entry name" value="Transcriptional_repressor_C"/>
</dbReference>
<sequence length="75" mass="8471">MVLSDLQQGEKARIQDFSNVSELVKRRLIDMGINEGVEIHFKNKMPFGGPCMIEISGQYVGIRHQEAALIRVEKA</sequence>
<dbReference type="GO" id="GO:0046914">
    <property type="term" value="F:transition metal ion binding"/>
    <property type="evidence" value="ECO:0007669"/>
    <property type="project" value="InterPro"/>
</dbReference>
<reference evidence="3" key="1">
    <citation type="submission" date="2020-06" db="EMBL/GenBank/DDBJ databases">
        <title>A novel thermopfilic bacterium from Erzurum, Turkey.</title>
        <authorList>
            <person name="Adiguzel A."/>
            <person name="Ay H."/>
            <person name="Baltaci M.O."/>
        </authorList>
    </citation>
    <scope>NUCLEOTIDE SEQUENCE</scope>
    <source>
        <strain evidence="3">P2</strain>
    </source>
</reference>
<dbReference type="InterPro" id="IPR038157">
    <property type="entry name" value="FeoA_core_dom"/>
</dbReference>
<evidence type="ECO:0000256" key="1">
    <source>
        <dbReference type="ARBA" id="ARBA00023004"/>
    </source>
</evidence>
<feature type="domain" description="Ferrous iron transporter FeoA-like" evidence="2">
    <location>
        <begin position="1"/>
        <end position="74"/>
    </location>
</feature>
<organism evidence="3 4">
    <name type="scientific">Calidifontibacillus erzurumensis</name>
    <dbReference type="NCBI Taxonomy" id="2741433"/>
    <lineage>
        <taxon>Bacteria</taxon>
        <taxon>Bacillati</taxon>
        <taxon>Bacillota</taxon>
        <taxon>Bacilli</taxon>
        <taxon>Bacillales</taxon>
        <taxon>Bacillaceae</taxon>
        <taxon>Calidifontibacillus/Schinkia group</taxon>
        <taxon>Calidifontibacillus</taxon>
    </lineage>
</organism>
<dbReference type="Pfam" id="PF04023">
    <property type="entry name" value="FeoA"/>
    <property type="match status" value="1"/>
</dbReference>
<dbReference type="InterPro" id="IPR052713">
    <property type="entry name" value="FeoA"/>
</dbReference>
<dbReference type="PANTHER" id="PTHR42954:SF1">
    <property type="entry name" value="FERROUS IRON TRANSPORTER FEOA DOMAIN-CONTAINING PROTEIN"/>
    <property type="match status" value="1"/>
</dbReference>
<dbReference type="Proteomes" id="UP000625804">
    <property type="component" value="Unassembled WGS sequence"/>
</dbReference>